<evidence type="ECO:0000313" key="3">
    <source>
        <dbReference type="Proteomes" id="UP000225448"/>
    </source>
</evidence>
<dbReference type="Proteomes" id="UP000225448">
    <property type="component" value="Segment"/>
</dbReference>
<proteinExistence type="predicted"/>
<dbReference type="EMBL" id="MF042360">
    <property type="protein sequence ID" value="ARV76994.1"/>
    <property type="molecule type" value="Genomic_DNA"/>
</dbReference>
<evidence type="ECO:0000256" key="1">
    <source>
        <dbReference type="SAM" id="Phobius"/>
    </source>
</evidence>
<protein>
    <submittedName>
        <fullName evidence="2">Uncharacterized protein</fullName>
    </submittedName>
</protein>
<feature type="transmembrane region" description="Helical" evidence="1">
    <location>
        <begin position="6"/>
        <end position="27"/>
    </location>
</feature>
<keyword evidence="3" id="KW-1185">Reference proteome</keyword>
<evidence type="ECO:0000313" key="2">
    <source>
        <dbReference type="EMBL" id="ARV76994.1"/>
    </source>
</evidence>
<sequence length="51" mass="5699">MFKSNGFWTCISVATLVAALTFTTFSINRHNQQVAAECSRYPLGCEVAREK</sequence>
<reference evidence="2 3" key="1">
    <citation type="submission" date="2017-05" db="EMBL/GenBank/DDBJ databases">
        <authorList>
            <person name="Song R."/>
            <person name="Chenine A.L."/>
            <person name="Ruprecht R.M."/>
        </authorList>
    </citation>
    <scope>NUCLEOTIDE SEQUENCE [LARGE SCALE GENOMIC DNA]</scope>
</reference>
<keyword evidence="1" id="KW-0812">Transmembrane</keyword>
<name>A0A1Y0SWN1_9CAUD</name>
<keyword evidence="1" id="KW-1133">Transmembrane helix</keyword>
<organism evidence="2 3">
    <name type="scientific">Pseudomonas phage Phabio</name>
    <dbReference type="NCBI Taxonomy" id="2006668"/>
    <lineage>
        <taxon>Viruses</taxon>
        <taxon>Duplodnaviria</taxon>
        <taxon>Heunggongvirae</taxon>
        <taxon>Uroviricota</taxon>
        <taxon>Caudoviricetes</taxon>
        <taxon>Chimalliviridae</taxon>
        <taxon>Phabiovirus</taxon>
        <taxon>Phabiovirus phabio</taxon>
    </lineage>
</organism>
<gene>
    <name evidence="2" type="ORF">PHABIO_363</name>
</gene>
<accession>A0A1Y0SWN1</accession>
<keyword evidence="1" id="KW-0472">Membrane</keyword>